<accession>W1NBR6</accession>
<sequence length="298" mass="31826">MPSLTRRCFLSSASVLTASALVVPATLAAESGHNSTPDLGAEFEALEQRHSGRLGIALMNLSSGVVASHRGDERVLFNSTIKTVIAAAMLSRVDRGEISLDSRLVVSESDLGGWTPITEQHLGEPGMTVAELCQAAVAWSDNAAANVLVTDAGGPAAITEYLRSIGDEVTHLDRMEPELNEHDHEGDERDTTTPLAMLQTLRTLIFGDTLSPQSRHQLVAWMVEGKTGDNRLRAGMPPNWLVGEKTGTNSVGNANDAGVAWPMDRGAVIAVAYTWLPDAEPEQRDEVIAEIGKLATLI</sequence>
<dbReference type="KEGG" id="hhu:AR456_10005"/>
<comment type="caution">
    <text evidence="7">The sequence shown here is derived from an EMBL/GenBank/DDBJ whole genome shotgun (WGS) entry which is preliminary data.</text>
</comment>
<dbReference type="PANTHER" id="PTHR35333:SF3">
    <property type="entry name" value="BETA-LACTAMASE-TYPE TRANSPEPTIDASE FOLD CONTAINING PROTEIN"/>
    <property type="match status" value="1"/>
</dbReference>
<reference evidence="7 8" key="1">
    <citation type="submission" date="2013-08" db="EMBL/GenBank/DDBJ databases">
        <title>draft genome of Halomonas huanghegensis, strain BJGMM-B45T.</title>
        <authorList>
            <person name="Miao C."/>
            <person name="Wan Y."/>
            <person name="Jin W."/>
        </authorList>
    </citation>
    <scope>NUCLEOTIDE SEQUENCE [LARGE SCALE GENOMIC DNA]</scope>
    <source>
        <strain evidence="7 8">BJGMM-B45</strain>
    </source>
</reference>
<name>W1NBR6_9GAMM</name>
<dbReference type="PANTHER" id="PTHR35333">
    <property type="entry name" value="BETA-LACTAMASE"/>
    <property type="match status" value="1"/>
</dbReference>
<dbReference type="PATRIC" id="fig|1178482.3.peg.599"/>
<organism evidence="7 8">
    <name type="scientific">Halomonas huangheensis</name>
    <dbReference type="NCBI Taxonomy" id="1178482"/>
    <lineage>
        <taxon>Bacteria</taxon>
        <taxon>Pseudomonadati</taxon>
        <taxon>Pseudomonadota</taxon>
        <taxon>Gammaproteobacteria</taxon>
        <taxon>Oceanospirillales</taxon>
        <taxon>Halomonadaceae</taxon>
        <taxon>Halomonas</taxon>
    </lineage>
</organism>
<dbReference type="InterPro" id="IPR006311">
    <property type="entry name" value="TAT_signal"/>
</dbReference>
<dbReference type="NCBIfam" id="NF033103">
    <property type="entry name" value="bla_class_A"/>
    <property type="match status" value="1"/>
</dbReference>
<feature type="chain" id="PRO_5009977500" description="beta-lactamase" evidence="5">
    <location>
        <begin position="29"/>
        <end position="298"/>
    </location>
</feature>
<comment type="similarity">
    <text evidence="2">Belongs to the class-A beta-lactamase family.</text>
</comment>
<dbReference type="GO" id="GO:0030655">
    <property type="term" value="P:beta-lactam antibiotic catabolic process"/>
    <property type="evidence" value="ECO:0007669"/>
    <property type="project" value="InterPro"/>
</dbReference>
<dbReference type="AlphaFoldDB" id="W1NBR6"/>
<dbReference type="Gene3D" id="3.40.710.10">
    <property type="entry name" value="DD-peptidase/beta-lactamase superfamily"/>
    <property type="match status" value="1"/>
</dbReference>
<comment type="catalytic activity">
    <reaction evidence="1">
        <text>a beta-lactam + H2O = a substituted beta-amino acid</text>
        <dbReference type="Rhea" id="RHEA:20401"/>
        <dbReference type="ChEBI" id="CHEBI:15377"/>
        <dbReference type="ChEBI" id="CHEBI:35627"/>
        <dbReference type="ChEBI" id="CHEBI:140347"/>
        <dbReference type="EC" id="3.5.2.6"/>
    </reaction>
</comment>
<dbReference type="SUPFAM" id="SSF56601">
    <property type="entry name" value="beta-lactamase/transpeptidase-like"/>
    <property type="match status" value="1"/>
</dbReference>
<evidence type="ECO:0000256" key="1">
    <source>
        <dbReference type="ARBA" id="ARBA00001526"/>
    </source>
</evidence>
<dbReference type="Pfam" id="PF13354">
    <property type="entry name" value="Beta-lactamase2"/>
    <property type="match status" value="1"/>
</dbReference>
<dbReference type="InterPro" id="IPR045155">
    <property type="entry name" value="Beta-lactam_cat"/>
</dbReference>
<evidence type="ECO:0000256" key="2">
    <source>
        <dbReference type="ARBA" id="ARBA00009009"/>
    </source>
</evidence>
<dbReference type="InterPro" id="IPR012338">
    <property type="entry name" value="Beta-lactam/transpept-like"/>
</dbReference>
<dbReference type="PROSITE" id="PS51318">
    <property type="entry name" value="TAT"/>
    <property type="match status" value="1"/>
</dbReference>
<dbReference type="Proteomes" id="UP000019113">
    <property type="component" value="Unassembled WGS sequence"/>
</dbReference>
<evidence type="ECO:0000313" key="8">
    <source>
        <dbReference type="Proteomes" id="UP000019113"/>
    </source>
</evidence>
<gene>
    <name evidence="7" type="ORF">BJB45_16695</name>
</gene>
<dbReference type="GO" id="GO:0046677">
    <property type="term" value="P:response to antibiotic"/>
    <property type="evidence" value="ECO:0007669"/>
    <property type="project" value="InterPro"/>
</dbReference>
<dbReference type="InterPro" id="IPR000871">
    <property type="entry name" value="Beta-lactam_class-A"/>
</dbReference>
<dbReference type="RefSeq" id="WP_021817545.1">
    <property type="nucleotide sequence ID" value="NZ_AVBC01000014.1"/>
</dbReference>
<protein>
    <recommendedName>
        <fullName evidence="3">beta-lactamase</fullName>
        <ecNumber evidence="3">3.5.2.6</ecNumber>
    </recommendedName>
    <alternativeName>
        <fullName evidence="4">Penicillinase</fullName>
    </alternativeName>
</protein>
<dbReference type="eggNOG" id="COG2367">
    <property type="taxonomic scope" value="Bacteria"/>
</dbReference>
<dbReference type="EC" id="3.5.2.6" evidence="3"/>
<dbReference type="OrthoDB" id="9784149at2"/>
<dbReference type="EMBL" id="AVBC01000014">
    <property type="protein sequence ID" value="ERL52918.1"/>
    <property type="molecule type" value="Genomic_DNA"/>
</dbReference>
<dbReference type="PRINTS" id="PR00118">
    <property type="entry name" value="BLACTAMASEA"/>
</dbReference>
<dbReference type="STRING" id="1178482.AR456_10005"/>
<keyword evidence="8" id="KW-1185">Reference proteome</keyword>
<dbReference type="GO" id="GO:0008800">
    <property type="term" value="F:beta-lactamase activity"/>
    <property type="evidence" value="ECO:0007669"/>
    <property type="project" value="UniProtKB-EC"/>
</dbReference>
<evidence type="ECO:0000259" key="6">
    <source>
        <dbReference type="Pfam" id="PF13354"/>
    </source>
</evidence>
<evidence type="ECO:0000256" key="4">
    <source>
        <dbReference type="ARBA" id="ARBA00030171"/>
    </source>
</evidence>
<feature type="domain" description="Beta-lactamase class A catalytic" evidence="6">
    <location>
        <begin position="55"/>
        <end position="274"/>
    </location>
</feature>
<evidence type="ECO:0000256" key="5">
    <source>
        <dbReference type="SAM" id="SignalP"/>
    </source>
</evidence>
<evidence type="ECO:0000256" key="3">
    <source>
        <dbReference type="ARBA" id="ARBA00012865"/>
    </source>
</evidence>
<keyword evidence="5" id="KW-0732">Signal</keyword>
<proteinExistence type="inferred from homology"/>
<feature type="signal peptide" evidence="5">
    <location>
        <begin position="1"/>
        <end position="28"/>
    </location>
</feature>
<evidence type="ECO:0000313" key="7">
    <source>
        <dbReference type="EMBL" id="ERL52918.1"/>
    </source>
</evidence>